<feature type="transmembrane region" description="Helical" evidence="7">
    <location>
        <begin position="158"/>
        <end position="180"/>
    </location>
</feature>
<feature type="transmembrane region" description="Helical" evidence="7">
    <location>
        <begin position="217"/>
        <end position="234"/>
    </location>
</feature>
<dbReference type="InterPro" id="IPR025966">
    <property type="entry name" value="OppC_N"/>
</dbReference>
<dbReference type="SUPFAM" id="SSF161098">
    <property type="entry name" value="MetI-like"/>
    <property type="match status" value="1"/>
</dbReference>
<feature type="domain" description="ABC transmembrane type-1" evidence="8">
    <location>
        <begin position="152"/>
        <end position="342"/>
    </location>
</feature>
<dbReference type="InterPro" id="IPR035906">
    <property type="entry name" value="MetI-like_sf"/>
</dbReference>
<dbReference type="InterPro" id="IPR050366">
    <property type="entry name" value="BP-dependent_transpt_permease"/>
</dbReference>
<evidence type="ECO:0000313" key="10">
    <source>
        <dbReference type="Proteomes" id="UP000184600"/>
    </source>
</evidence>
<feature type="transmembrane region" description="Helical" evidence="7">
    <location>
        <begin position="37"/>
        <end position="57"/>
    </location>
</feature>
<dbReference type="STRING" id="1117707.VQ7734_01815"/>
<dbReference type="RefSeq" id="WP_083601569.1">
    <property type="nucleotide sequence ID" value="NZ_AP024897.1"/>
</dbReference>
<evidence type="ECO:0000313" key="9">
    <source>
        <dbReference type="EMBL" id="SHO56052.1"/>
    </source>
</evidence>
<accession>A0A1M7YTY2</accession>
<evidence type="ECO:0000256" key="3">
    <source>
        <dbReference type="ARBA" id="ARBA00022475"/>
    </source>
</evidence>
<dbReference type="Pfam" id="PF00528">
    <property type="entry name" value="BPD_transp_1"/>
    <property type="match status" value="1"/>
</dbReference>
<dbReference type="PROSITE" id="PS50928">
    <property type="entry name" value="ABC_TM1"/>
    <property type="match status" value="1"/>
</dbReference>
<dbReference type="Proteomes" id="UP000184600">
    <property type="component" value="Unassembled WGS sequence"/>
</dbReference>
<keyword evidence="6 7" id="KW-0472">Membrane</keyword>
<keyword evidence="10" id="KW-1185">Reference proteome</keyword>
<dbReference type="Pfam" id="PF12911">
    <property type="entry name" value="OppC_N"/>
    <property type="match status" value="1"/>
</dbReference>
<evidence type="ECO:0000256" key="6">
    <source>
        <dbReference type="ARBA" id="ARBA00023136"/>
    </source>
</evidence>
<feature type="transmembrane region" description="Helical" evidence="7">
    <location>
        <begin position="187"/>
        <end position="211"/>
    </location>
</feature>
<proteinExistence type="inferred from homology"/>
<feature type="transmembrane region" description="Helical" evidence="7">
    <location>
        <begin position="269"/>
        <end position="300"/>
    </location>
</feature>
<name>A0A1M7YTY2_9VIBR</name>
<feature type="transmembrane region" description="Helical" evidence="7">
    <location>
        <begin position="320"/>
        <end position="342"/>
    </location>
</feature>
<dbReference type="InterPro" id="IPR000515">
    <property type="entry name" value="MetI-like"/>
</dbReference>
<dbReference type="PANTHER" id="PTHR43386">
    <property type="entry name" value="OLIGOPEPTIDE TRANSPORT SYSTEM PERMEASE PROTEIN APPC"/>
    <property type="match status" value="1"/>
</dbReference>
<organism evidence="9 10">
    <name type="scientific">Vibrio quintilis</name>
    <dbReference type="NCBI Taxonomy" id="1117707"/>
    <lineage>
        <taxon>Bacteria</taxon>
        <taxon>Pseudomonadati</taxon>
        <taxon>Pseudomonadota</taxon>
        <taxon>Gammaproteobacteria</taxon>
        <taxon>Vibrionales</taxon>
        <taxon>Vibrionaceae</taxon>
        <taxon>Vibrio</taxon>
    </lineage>
</organism>
<keyword evidence="4 7" id="KW-0812">Transmembrane</keyword>
<dbReference type="AlphaFoldDB" id="A0A1M7YTY2"/>
<evidence type="ECO:0000256" key="5">
    <source>
        <dbReference type="ARBA" id="ARBA00022989"/>
    </source>
</evidence>
<dbReference type="CDD" id="cd06261">
    <property type="entry name" value="TM_PBP2"/>
    <property type="match status" value="1"/>
</dbReference>
<reference evidence="10" key="1">
    <citation type="submission" date="2016-12" db="EMBL/GenBank/DDBJ databases">
        <authorList>
            <person name="Rodrigo-Torres L."/>
            <person name="Arahal R.D."/>
            <person name="Lucena T."/>
        </authorList>
    </citation>
    <scope>NUCLEOTIDE SEQUENCE [LARGE SCALE GENOMIC DNA]</scope>
</reference>
<comment type="subcellular location">
    <subcellularLocation>
        <location evidence="1 7">Cell membrane</location>
        <topology evidence="1 7">Multi-pass membrane protein</topology>
    </subcellularLocation>
</comment>
<keyword evidence="3" id="KW-1003">Cell membrane</keyword>
<keyword evidence="5 7" id="KW-1133">Transmembrane helix</keyword>
<dbReference type="EMBL" id="FRFG01000019">
    <property type="protein sequence ID" value="SHO56052.1"/>
    <property type="molecule type" value="Genomic_DNA"/>
</dbReference>
<dbReference type="GO" id="GO:0005886">
    <property type="term" value="C:plasma membrane"/>
    <property type="evidence" value="ECO:0007669"/>
    <property type="project" value="UniProtKB-SubCell"/>
</dbReference>
<evidence type="ECO:0000256" key="7">
    <source>
        <dbReference type="RuleBase" id="RU363032"/>
    </source>
</evidence>
<evidence type="ECO:0000256" key="1">
    <source>
        <dbReference type="ARBA" id="ARBA00004651"/>
    </source>
</evidence>
<sequence>MHSQTNDLSLDAESTVSDAPARSLWSLGWQRLKKDKVGYFSLYIVIFYLLLSLSGWINLVGADWREEIALPHAPPTFASWETRGAEVKASSIQGVEQETLKEDADDPLAALLAEADTNEDQYETETVKKTDSLILGADGRGRDILQKTLKGTSVSVTVALFGSFCAIVIGTILGALAGYFGRWVDDLLMWFYSIFTSIPDMLLLLSFAVVFSRGIDTLIIIFGLTSWTSVFRIMRAEFMKHKDREYVQAADAIGAGHGRKMFLHILPNVSHLLLVQFSILTVGMIKSEVVLSFLGFGVSITQTSWGSMLAEVPSELLQGYWWQMATVTVFMSILVTAFSLLTDSMRDALDPKVK</sequence>
<evidence type="ECO:0000256" key="4">
    <source>
        <dbReference type="ARBA" id="ARBA00022692"/>
    </source>
</evidence>
<protein>
    <submittedName>
        <fullName evidence="9">Oligopeptide transport system permease protein OppC</fullName>
    </submittedName>
</protein>
<gene>
    <name evidence="9" type="primary">oppC_3</name>
    <name evidence="9" type="ORF">VQ7734_01815</name>
</gene>
<keyword evidence="2 7" id="KW-0813">Transport</keyword>
<comment type="similarity">
    <text evidence="7">Belongs to the binding-protein-dependent transport system permease family.</text>
</comment>
<dbReference type="GO" id="GO:0055085">
    <property type="term" value="P:transmembrane transport"/>
    <property type="evidence" value="ECO:0007669"/>
    <property type="project" value="InterPro"/>
</dbReference>
<evidence type="ECO:0000256" key="2">
    <source>
        <dbReference type="ARBA" id="ARBA00022448"/>
    </source>
</evidence>
<evidence type="ECO:0000259" key="8">
    <source>
        <dbReference type="PROSITE" id="PS50928"/>
    </source>
</evidence>
<dbReference type="Gene3D" id="1.10.3720.10">
    <property type="entry name" value="MetI-like"/>
    <property type="match status" value="1"/>
</dbReference>
<dbReference type="PANTHER" id="PTHR43386:SF1">
    <property type="entry name" value="D,D-DIPEPTIDE TRANSPORT SYSTEM PERMEASE PROTEIN DDPC-RELATED"/>
    <property type="match status" value="1"/>
</dbReference>